<dbReference type="Proteomes" id="UP001162800">
    <property type="component" value="Chromosome"/>
</dbReference>
<protein>
    <submittedName>
        <fullName evidence="4">PP2C family protein-serine/threonine phosphatase</fullName>
    </submittedName>
</protein>
<gene>
    <name evidence="4" type="ORF">M9799_06005</name>
</gene>
<evidence type="ECO:0000313" key="5">
    <source>
        <dbReference type="Proteomes" id="UP001162800"/>
    </source>
</evidence>
<dbReference type="Pfam" id="PF07228">
    <property type="entry name" value="SpoIIE"/>
    <property type="match status" value="1"/>
</dbReference>
<dbReference type="EMBL" id="CP106881">
    <property type="protein sequence ID" value="UYG52791.1"/>
    <property type="molecule type" value="Genomic_DNA"/>
</dbReference>
<feature type="chain" id="PRO_5046289467" evidence="2">
    <location>
        <begin position="34"/>
        <end position="682"/>
    </location>
</feature>
<evidence type="ECO:0000256" key="1">
    <source>
        <dbReference type="ARBA" id="ARBA00022801"/>
    </source>
</evidence>
<dbReference type="SMART" id="SM00331">
    <property type="entry name" value="PP2C_SIG"/>
    <property type="match status" value="1"/>
</dbReference>
<feature type="signal peptide" evidence="2">
    <location>
        <begin position="1"/>
        <end position="33"/>
    </location>
</feature>
<dbReference type="SUPFAM" id="SSF81606">
    <property type="entry name" value="PP2C-like"/>
    <property type="match status" value="1"/>
</dbReference>
<feature type="domain" description="PPM-type phosphatase" evidence="3">
    <location>
        <begin position="456"/>
        <end position="677"/>
    </location>
</feature>
<dbReference type="InterPro" id="IPR036457">
    <property type="entry name" value="PPM-type-like_dom_sf"/>
</dbReference>
<dbReference type="InterPro" id="IPR052016">
    <property type="entry name" value="Bact_Sigma-Reg"/>
</dbReference>
<reference evidence="4" key="1">
    <citation type="submission" date="2022-09" db="EMBL/GenBank/DDBJ databases">
        <title>The complete genome of Acidovorax sp. 5MLIR.</title>
        <authorList>
            <person name="Liu L."/>
            <person name="Yue J."/>
            <person name="Yang F."/>
            <person name="Yuan J."/>
            <person name="Li L."/>
        </authorList>
    </citation>
    <scope>NUCLEOTIDE SEQUENCE</scope>
    <source>
        <strain evidence="4">5MLIR</strain>
    </source>
</reference>
<evidence type="ECO:0000313" key="4">
    <source>
        <dbReference type="EMBL" id="UYG52791.1"/>
    </source>
</evidence>
<evidence type="ECO:0000256" key="2">
    <source>
        <dbReference type="SAM" id="SignalP"/>
    </source>
</evidence>
<dbReference type="PANTHER" id="PTHR43156:SF2">
    <property type="entry name" value="STAGE II SPORULATION PROTEIN E"/>
    <property type="match status" value="1"/>
</dbReference>
<sequence>MSLRWRIFCAAALAALCLGLMAAALVWQAQAHAGRQQAQMLLQAQAHAWQQLQMQQMQQLQRLAAQLADSHARTPEPPLQLRMLAMAREHAGLRIDLLDEDASLLATTADGADAEPLLDAQALQRWRQHPQPMAGLYQATARGYHWLQPQRIGAQVLVLGQDASAALPLMAQRLDGEFFLLNLRGKPVAGSVGGDALWPQAALPARAAHVLTLPAGDPRLAGQPALQLVSQPLAGARGSVVGSLVWKRAAGEEPQRQREFLRGAAAQLAAVLALALGGLWMFLRHALDPLAHNVQVLQSLAAGRTEVAPHPGEEDAEDESGKMARAALQLRAELLSLETLRQERLRARHQQERLIREQLRSLAESLDPGSREEILQALSAPAAAKADEAPNVLAELASILGRMSALVSTQQGRLLKLLREVQASVHTQTMLASLQQELEIAREMQLSILPRRTPDRPEVEVAPAMIPAKEVGGDFYDYFALDEDHLALVIADVSGKGVPAAFFMAISRTLLKSSGLFLRKPGTTIAALNDQLCLENDQMMFVTVFYAVLQLSTGRLTYVNAGHNPPILLRQGSAQYFPKGRNMGLAVLEGQQYHEGTLQLMPGDCLLLYTDGVTEATDAQGALLGEARLLEVAQSFSAQSNRSGPARQLTALVVEEVRRFEAGAAQADDITVMALAYRGNAP</sequence>
<accession>A0ABY6GD15</accession>
<organism evidence="4 5">
    <name type="scientific">Comamonas endophytica</name>
    <dbReference type="NCBI Taxonomy" id="2949090"/>
    <lineage>
        <taxon>Bacteria</taxon>
        <taxon>Pseudomonadati</taxon>
        <taxon>Pseudomonadota</taxon>
        <taxon>Betaproteobacteria</taxon>
        <taxon>Burkholderiales</taxon>
        <taxon>Comamonadaceae</taxon>
        <taxon>Comamonas</taxon>
    </lineage>
</organism>
<keyword evidence="2" id="KW-0732">Signal</keyword>
<dbReference type="InterPro" id="IPR001932">
    <property type="entry name" value="PPM-type_phosphatase-like_dom"/>
</dbReference>
<evidence type="ECO:0000259" key="3">
    <source>
        <dbReference type="SMART" id="SM00331"/>
    </source>
</evidence>
<keyword evidence="1" id="KW-0378">Hydrolase</keyword>
<dbReference type="PANTHER" id="PTHR43156">
    <property type="entry name" value="STAGE II SPORULATION PROTEIN E-RELATED"/>
    <property type="match status" value="1"/>
</dbReference>
<proteinExistence type="predicted"/>
<keyword evidence="5" id="KW-1185">Reference proteome</keyword>
<dbReference type="RefSeq" id="WP_231043348.1">
    <property type="nucleotide sequence ID" value="NZ_CP106881.1"/>
</dbReference>
<name>A0ABY6GD15_9BURK</name>
<dbReference type="Gene3D" id="3.60.40.10">
    <property type="entry name" value="PPM-type phosphatase domain"/>
    <property type="match status" value="1"/>
</dbReference>